<organism evidence="2 3">
    <name type="scientific">Arthrobacter pigmenti</name>
    <dbReference type="NCBI Taxonomy" id="271432"/>
    <lineage>
        <taxon>Bacteria</taxon>
        <taxon>Bacillati</taxon>
        <taxon>Actinomycetota</taxon>
        <taxon>Actinomycetes</taxon>
        <taxon>Micrococcales</taxon>
        <taxon>Micrococcaceae</taxon>
        <taxon>Arthrobacter</taxon>
    </lineage>
</organism>
<comment type="caution">
    <text evidence="2">The sequence shown here is derived from an EMBL/GenBank/DDBJ whole genome shotgun (WGS) entry which is preliminary data.</text>
</comment>
<keyword evidence="3" id="KW-1185">Reference proteome</keyword>
<dbReference type="EMBL" id="JAATJL010000001">
    <property type="protein sequence ID" value="NJC21357.1"/>
    <property type="molecule type" value="Genomic_DNA"/>
</dbReference>
<dbReference type="AlphaFoldDB" id="A0A846RMJ8"/>
<evidence type="ECO:0000313" key="2">
    <source>
        <dbReference type="EMBL" id="NJC21357.1"/>
    </source>
</evidence>
<feature type="transmembrane region" description="Helical" evidence="1">
    <location>
        <begin position="41"/>
        <end position="61"/>
    </location>
</feature>
<proteinExistence type="predicted"/>
<evidence type="ECO:0000256" key="1">
    <source>
        <dbReference type="SAM" id="Phobius"/>
    </source>
</evidence>
<dbReference type="Proteomes" id="UP000547458">
    <property type="component" value="Unassembled WGS sequence"/>
</dbReference>
<dbReference type="RefSeq" id="WP_167991007.1">
    <property type="nucleotide sequence ID" value="NZ_JAATJL010000001.1"/>
</dbReference>
<feature type="transmembrane region" description="Helical" evidence="1">
    <location>
        <begin position="14"/>
        <end position="35"/>
    </location>
</feature>
<protein>
    <submittedName>
        <fullName evidence="2">Uncharacterized protein</fullName>
    </submittedName>
</protein>
<gene>
    <name evidence="2" type="ORF">BJ994_000433</name>
</gene>
<keyword evidence="1" id="KW-1133">Transmembrane helix</keyword>
<name>A0A846RMJ8_9MICC</name>
<sequence length="83" mass="9235">MTKFVHPTVRRGKILYTMQVLGLAGLTLVAAYYGLVQGNLALLLLALAGVALTALAAFFFAREYRKLRHEYRYEDEEGVARGS</sequence>
<reference evidence="2 3" key="1">
    <citation type="submission" date="2020-03" db="EMBL/GenBank/DDBJ databases">
        <title>Sequencing the genomes of 1000 actinobacteria strains.</title>
        <authorList>
            <person name="Klenk H.-P."/>
        </authorList>
    </citation>
    <scope>NUCLEOTIDE SEQUENCE [LARGE SCALE GENOMIC DNA]</scope>
    <source>
        <strain evidence="2 3">DSM 16403</strain>
    </source>
</reference>
<keyword evidence="1" id="KW-0812">Transmembrane</keyword>
<evidence type="ECO:0000313" key="3">
    <source>
        <dbReference type="Proteomes" id="UP000547458"/>
    </source>
</evidence>
<accession>A0A846RMJ8</accession>
<keyword evidence="1" id="KW-0472">Membrane</keyword>